<dbReference type="Gene3D" id="3.30.160.60">
    <property type="entry name" value="Classic Zinc Finger"/>
    <property type="match status" value="5"/>
</dbReference>
<evidence type="ECO:0000313" key="11">
    <source>
        <dbReference type="Proteomes" id="UP001208570"/>
    </source>
</evidence>
<protein>
    <submittedName>
        <fullName evidence="10">Uncharacterized protein</fullName>
    </submittedName>
</protein>
<evidence type="ECO:0000313" key="10">
    <source>
        <dbReference type="EMBL" id="KAK2160137.1"/>
    </source>
</evidence>
<evidence type="ECO:0000259" key="8">
    <source>
        <dbReference type="PROSITE" id="PS50097"/>
    </source>
</evidence>
<evidence type="ECO:0000256" key="4">
    <source>
        <dbReference type="ARBA" id="ARBA00022771"/>
    </source>
</evidence>
<organism evidence="10 11">
    <name type="scientific">Paralvinella palmiformis</name>
    <dbReference type="NCBI Taxonomy" id="53620"/>
    <lineage>
        <taxon>Eukaryota</taxon>
        <taxon>Metazoa</taxon>
        <taxon>Spiralia</taxon>
        <taxon>Lophotrochozoa</taxon>
        <taxon>Annelida</taxon>
        <taxon>Polychaeta</taxon>
        <taxon>Sedentaria</taxon>
        <taxon>Canalipalpata</taxon>
        <taxon>Terebellida</taxon>
        <taxon>Terebelliformia</taxon>
        <taxon>Alvinellidae</taxon>
        <taxon>Paralvinella</taxon>
    </lineage>
</organism>
<sequence>MDYHSSTYCDALLHRLKLLYDNGQLCDFSLIVDDVEVKMHSVVLFSASSYFKMLMDEGLLKEQRFCLQNSNLESLQILVNFMYTGCLILSENNILITLALATQLDVPEAVELCQQFLQDIARRTHTRALDSVASTLKPRVDPSLAVAIKQELDELKVDECEDCGMSALWDNDCRMDYKVKSLRRKCRKHKADSNRLSVRNLPCKRENSNNAIIWRPEKEKIPTQIDRKKHYSKTRKDMSSLQVTNEEKLCHNCVVCNKIFKWYSVKALHQVGHWSVLTTYNRKSVTCPICHRHFLYERSMLLHKCAAHPTASSFSDLKSSRRQSKRNHQSSTENNMSHAKWKCEEKNCTCAFSSKNKLYEHMTRIHPQVNYTCPMSRCKFSTVIKLMLDRHCKKYHDASCSNICDVCGKIFQRAFRLKIHMFSRHRIRDPDLTVYNCPVEGCHYSTVLKDGVKKHMIRHQSEKPFTCEMCGKHFKLEKSVSKHIDKVHLGIRNYICDICGVSYGEESELKIHMVRHSDKKTYTCEHCHYATFDKGNYKTHLYGKHGIKLEEHMKIFECNICQFTTNIKYQYSDHMRVHYQIRDIPCPHCNKKFITRKSMRSHIVKCHKPKDYHCSVCSYSSAVKSKVHEHMRVIHTHKHYKPYQCPYCSFQCATGGNCRKHVKQRHKGQEVKYIKLPLVDPLSNIMNPEYHDRVQNGDMQSGRIASYPRTSANENRYDMPELIAIQPHTEMIEFAGVHQPSMVPPSDPPPVLPLSIHQALGGDILEAATYEFVT</sequence>
<keyword evidence="3" id="KW-0677">Repeat</keyword>
<dbReference type="Proteomes" id="UP001208570">
    <property type="component" value="Unassembled WGS sequence"/>
</dbReference>
<evidence type="ECO:0000256" key="5">
    <source>
        <dbReference type="ARBA" id="ARBA00022833"/>
    </source>
</evidence>
<accession>A0AAD9JVQ6</accession>
<feature type="domain" description="C2H2-type" evidence="9">
    <location>
        <begin position="435"/>
        <end position="464"/>
    </location>
</feature>
<dbReference type="GO" id="GO:0005634">
    <property type="term" value="C:nucleus"/>
    <property type="evidence" value="ECO:0007669"/>
    <property type="project" value="UniProtKB-SubCell"/>
</dbReference>
<feature type="domain" description="C2H2-type" evidence="9">
    <location>
        <begin position="494"/>
        <end position="521"/>
    </location>
</feature>
<name>A0AAD9JVQ6_9ANNE</name>
<dbReference type="Pfam" id="PF00651">
    <property type="entry name" value="BTB"/>
    <property type="match status" value="1"/>
</dbReference>
<keyword evidence="5" id="KW-0862">Zinc</keyword>
<reference evidence="10" key="1">
    <citation type="journal article" date="2023" name="Mol. Biol. Evol.">
        <title>Third-Generation Sequencing Reveals the Adaptive Role of the Epigenome in Three Deep-Sea Polychaetes.</title>
        <authorList>
            <person name="Perez M."/>
            <person name="Aroh O."/>
            <person name="Sun Y."/>
            <person name="Lan Y."/>
            <person name="Juniper S.K."/>
            <person name="Young C.R."/>
            <person name="Angers B."/>
            <person name="Qian P.Y."/>
        </authorList>
    </citation>
    <scope>NUCLEOTIDE SEQUENCE</scope>
    <source>
        <strain evidence="10">P08H-3</strain>
    </source>
</reference>
<dbReference type="GO" id="GO:0008270">
    <property type="term" value="F:zinc ion binding"/>
    <property type="evidence" value="ECO:0007669"/>
    <property type="project" value="UniProtKB-KW"/>
</dbReference>
<dbReference type="GO" id="GO:0000981">
    <property type="term" value="F:DNA-binding transcription factor activity, RNA polymerase II-specific"/>
    <property type="evidence" value="ECO:0007669"/>
    <property type="project" value="TreeGrafter"/>
</dbReference>
<dbReference type="SUPFAM" id="SSF54695">
    <property type="entry name" value="POZ domain"/>
    <property type="match status" value="1"/>
</dbReference>
<dbReference type="PANTHER" id="PTHR24394">
    <property type="entry name" value="ZINC FINGER PROTEIN"/>
    <property type="match status" value="1"/>
</dbReference>
<evidence type="ECO:0000259" key="9">
    <source>
        <dbReference type="PROSITE" id="PS50157"/>
    </source>
</evidence>
<comment type="subcellular location">
    <subcellularLocation>
        <location evidence="1">Nucleus</location>
    </subcellularLocation>
</comment>
<dbReference type="PROSITE" id="PS50157">
    <property type="entry name" value="ZINC_FINGER_C2H2_2"/>
    <property type="match status" value="6"/>
</dbReference>
<feature type="domain" description="C2H2-type" evidence="9">
    <location>
        <begin position="465"/>
        <end position="493"/>
    </location>
</feature>
<feature type="domain" description="C2H2-type" evidence="9">
    <location>
        <begin position="402"/>
        <end position="430"/>
    </location>
</feature>
<evidence type="ECO:0000256" key="7">
    <source>
        <dbReference type="PROSITE-ProRule" id="PRU00042"/>
    </source>
</evidence>
<keyword evidence="6" id="KW-0539">Nucleus</keyword>
<dbReference type="EMBL" id="JAODUP010000139">
    <property type="protein sequence ID" value="KAK2160137.1"/>
    <property type="molecule type" value="Genomic_DNA"/>
</dbReference>
<dbReference type="InterPro" id="IPR000210">
    <property type="entry name" value="BTB/POZ_dom"/>
</dbReference>
<evidence type="ECO:0000256" key="3">
    <source>
        <dbReference type="ARBA" id="ARBA00022737"/>
    </source>
</evidence>
<dbReference type="SUPFAM" id="SSF57667">
    <property type="entry name" value="beta-beta-alpha zinc fingers"/>
    <property type="match status" value="5"/>
</dbReference>
<keyword evidence="11" id="KW-1185">Reference proteome</keyword>
<feature type="domain" description="C2H2-type" evidence="9">
    <location>
        <begin position="341"/>
        <end position="366"/>
    </location>
</feature>
<dbReference type="SMART" id="SM00225">
    <property type="entry name" value="BTB"/>
    <property type="match status" value="1"/>
</dbReference>
<keyword evidence="4 7" id="KW-0863">Zinc-finger</keyword>
<dbReference type="PANTHER" id="PTHR24394:SF29">
    <property type="entry name" value="MYONEURIN"/>
    <property type="match status" value="1"/>
</dbReference>
<dbReference type="InterPro" id="IPR013087">
    <property type="entry name" value="Znf_C2H2_type"/>
</dbReference>
<comment type="caution">
    <text evidence="10">The sequence shown here is derived from an EMBL/GenBank/DDBJ whole genome shotgun (WGS) entry which is preliminary data.</text>
</comment>
<keyword evidence="2" id="KW-0479">Metal-binding</keyword>
<proteinExistence type="predicted"/>
<dbReference type="InterPro" id="IPR036236">
    <property type="entry name" value="Znf_C2H2_sf"/>
</dbReference>
<evidence type="ECO:0000256" key="6">
    <source>
        <dbReference type="ARBA" id="ARBA00023242"/>
    </source>
</evidence>
<feature type="domain" description="BTB" evidence="8">
    <location>
        <begin position="26"/>
        <end position="91"/>
    </location>
</feature>
<dbReference type="AlphaFoldDB" id="A0AAD9JVQ6"/>
<dbReference type="InterPro" id="IPR011333">
    <property type="entry name" value="SKP1/BTB/POZ_sf"/>
</dbReference>
<dbReference type="SMART" id="SM00355">
    <property type="entry name" value="ZnF_C2H2"/>
    <property type="match status" value="13"/>
</dbReference>
<dbReference type="PROSITE" id="PS50097">
    <property type="entry name" value="BTB"/>
    <property type="match status" value="1"/>
</dbReference>
<evidence type="ECO:0000256" key="1">
    <source>
        <dbReference type="ARBA" id="ARBA00004123"/>
    </source>
</evidence>
<dbReference type="PROSITE" id="PS00028">
    <property type="entry name" value="ZINC_FINGER_C2H2_1"/>
    <property type="match status" value="7"/>
</dbReference>
<feature type="domain" description="C2H2-type" evidence="9">
    <location>
        <begin position="612"/>
        <end position="642"/>
    </location>
</feature>
<evidence type="ECO:0000256" key="2">
    <source>
        <dbReference type="ARBA" id="ARBA00022723"/>
    </source>
</evidence>
<dbReference type="Gene3D" id="3.30.710.10">
    <property type="entry name" value="Potassium Channel Kv1.1, Chain A"/>
    <property type="match status" value="1"/>
</dbReference>
<gene>
    <name evidence="10" type="ORF">LSH36_139g02030</name>
</gene>